<organism evidence="2 3">
    <name type="scientific">Phytohabitans suffuscus</name>
    <dbReference type="NCBI Taxonomy" id="624315"/>
    <lineage>
        <taxon>Bacteria</taxon>
        <taxon>Bacillati</taxon>
        <taxon>Actinomycetota</taxon>
        <taxon>Actinomycetes</taxon>
        <taxon>Micromonosporales</taxon>
        <taxon>Micromonosporaceae</taxon>
    </lineage>
</organism>
<keyword evidence="3" id="KW-1185">Reference proteome</keyword>
<evidence type="ECO:0000313" key="3">
    <source>
        <dbReference type="Proteomes" id="UP000503011"/>
    </source>
</evidence>
<reference evidence="2 3" key="2">
    <citation type="submission" date="2020-03" db="EMBL/GenBank/DDBJ databases">
        <authorList>
            <person name="Ichikawa N."/>
            <person name="Kimura A."/>
            <person name="Kitahashi Y."/>
            <person name="Uohara A."/>
        </authorList>
    </citation>
    <scope>NUCLEOTIDE SEQUENCE [LARGE SCALE GENOMIC DNA]</scope>
    <source>
        <strain evidence="2 3">NBRC 105367</strain>
    </source>
</reference>
<reference evidence="2 3" key="1">
    <citation type="submission" date="2020-03" db="EMBL/GenBank/DDBJ databases">
        <title>Whole genome shotgun sequence of Phytohabitans suffuscus NBRC 105367.</title>
        <authorList>
            <person name="Komaki H."/>
            <person name="Tamura T."/>
        </authorList>
    </citation>
    <scope>NUCLEOTIDE SEQUENCE [LARGE SCALE GENOMIC DNA]</scope>
    <source>
        <strain evidence="2 3">NBRC 105367</strain>
    </source>
</reference>
<dbReference type="KEGG" id="psuu:Psuf_030420"/>
<evidence type="ECO:0000256" key="1">
    <source>
        <dbReference type="SAM" id="MobiDB-lite"/>
    </source>
</evidence>
<gene>
    <name evidence="2" type="ORF">Psuf_030420</name>
</gene>
<sequence>MVSGETGDTRTESVLVRVSSEVYAALQLAQPFEGCRSMQELLHSMVQDHLEALRRREPGFEKALQGLREAQARADGVLAKRTAGSGRASRRRSAE</sequence>
<feature type="region of interest" description="Disordered" evidence="1">
    <location>
        <begin position="75"/>
        <end position="95"/>
    </location>
</feature>
<accession>A0A6F8YI83</accession>
<protein>
    <submittedName>
        <fullName evidence="2">Uncharacterized protein</fullName>
    </submittedName>
</protein>
<evidence type="ECO:0000313" key="2">
    <source>
        <dbReference type="EMBL" id="BCB85729.1"/>
    </source>
</evidence>
<dbReference type="AlphaFoldDB" id="A0A6F8YI83"/>
<dbReference type="Proteomes" id="UP000503011">
    <property type="component" value="Chromosome"/>
</dbReference>
<name>A0A6F8YI83_9ACTN</name>
<proteinExistence type="predicted"/>
<dbReference type="EMBL" id="AP022871">
    <property type="protein sequence ID" value="BCB85729.1"/>
    <property type="molecule type" value="Genomic_DNA"/>
</dbReference>